<evidence type="ECO:0000313" key="2">
    <source>
        <dbReference type="EMBL" id="AEV31279.1"/>
    </source>
</evidence>
<reference evidence="2 4" key="1">
    <citation type="journal article" date="2012" name="Stand. Genomic Sci.">
        <title>Genome sequence of the orange-pigmented seawater bacterium Owenweeksia hongkongensis type strain (UST20020801(T)).</title>
        <authorList>
            <person name="Riedel T."/>
            <person name="Held B."/>
            <person name="Nolan M."/>
            <person name="Lucas S."/>
            <person name="Lapidus A."/>
            <person name="Tice H."/>
            <person name="Del Rio T.G."/>
            <person name="Cheng J.F."/>
            <person name="Han C."/>
            <person name="Tapia R."/>
            <person name="Goodwin L.A."/>
            <person name="Pitluck S."/>
            <person name="Liolios K."/>
            <person name="Mavromatis K."/>
            <person name="Pagani I."/>
            <person name="Ivanova N."/>
            <person name="Mikhailova N."/>
            <person name="Pati A."/>
            <person name="Chen A."/>
            <person name="Palaniappan K."/>
            <person name="Rohde M."/>
            <person name="Tindall B.J."/>
            <person name="Detter J.C."/>
            <person name="Goker M."/>
            <person name="Woyke T."/>
            <person name="Bristow J."/>
            <person name="Eisen J.A."/>
            <person name="Markowitz V."/>
            <person name="Hugenholtz P."/>
            <person name="Klenk H.P."/>
            <person name="Kyrpides N.C."/>
        </authorList>
    </citation>
    <scope>NUCLEOTIDE SEQUENCE</scope>
    <source>
        <strain evidence="2">DSM 17368</strain>
        <strain evidence="4">DSM 17368 / JCM 12287 / NRRL B-23963</strain>
    </source>
</reference>
<proteinExistence type="predicted"/>
<evidence type="ECO:0000259" key="1">
    <source>
        <dbReference type="PROSITE" id="PS50994"/>
    </source>
</evidence>
<dbReference type="GO" id="GO:0003676">
    <property type="term" value="F:nucleic acid binding"/>
    <property type="evidence" value="ECO:0007669"/>
    <property type="project" value="InterPro"/>
</dbReference>
<sequence length="272" mass="31708">MFGISRQAIYQARARALNRADELAQLKPMVLAIRMRMPRLGTRKLYYLLQSDLKKMGIKIGRDAFFDYLRSEHLLIRPKKTYTKTTNSKHWLHKHPNLLKEHKVTRPEEVLVSDITYVKTRERTHYLSLVTDACSRKIMGYHLSEDMAAEQVVKALKMAMKHRRSQAPMIHHSDRGLQYCAAVYQNELQKHQVTPSMTDGYDCYQNALAERVNGILKNEFLIETCNTASELQLLIKQSIETYNNLRPHLSLNYKTPNFIHEKTLEAIASRVH</sequence>
<protein>
    <submittedName>
        <fullName evidence="2">Transposase</fullName>
    </submittedName>
</protein>
<dbReference type="PANTHER" id="PTHR46889">
    <property type="entry name" value="TRANSPOSASE INSF FOR INSERTION SEQUENCE IS3B-RELATED"/>
    <property type="match status" value="1"/>
</dbReference>
<dbReference type="EMBL" id="CP003156">
    <property type="protein sequence ID" value="AEV31279.1"/>
    <property type="molecule type" value="Genomic_DNA"/>
</dbReference>
<dbReference type="InterPro" id="IPR048020">
    <property type="entry name" value="Transpos_IS3"/>
</dbReference>
<dbReference type="SUPFAM" id="SSF53098">
    <property type="entry name" value="Ribonuclease H-like"/>
    <property type="match status" value="1"/>
</dbReference>
<dbReference type="NCBIfam" id="NF033516">
    <property type="entry name" value="transpos_IS3"/>
    <property type="match status" value="1"/>
</dbReference>
<dbReference type="Proteomes" id="UP000005631">
    <property type="component" value="Chromosome"/>
</dbReference>
<organism evidence="2 4">
    <name type="scientific">Owenweeksia hongkongensis (strain DSM 17368 / CIP 108786 / JCM 12287 / NRRL B-23963 / UST20020801)</name>
    <dbReference type="NCBI Taxonomy" id="926562"/>
    <lineage>
        <taxon>Bacteria</taxon>
        <taxon>Pseudomonadati</taxon>
        <taxon>Bacteroidota</taxon>
        <taxon>Flavobacteriia</taxon>
        <taxon>Flavobacteriales</taxon>
        <taxon>Owenweeksiaceae</taxon>
        <taxon>Owenweeksia</taxon>
    </lineage>
</organism>
<dbReference type="PATRIC" id="fig|926562.3.peg.1293"/>
<dbReference type="InterPro" id="IPR050900">
    <property type="entry name" value="Transposase_IS3/IS150/IS904"/>
</dbReference>
<accession>G8R7G8</accession>
<name>G8R7G8_OWEHD</name>
<dbReference type="eggNOG" id="COG2801">
    <property type="taxonomic scope" value="Bacteria"/>
</dbReference>
<evidence type="ECO:0000313" key="4">
    <source>
        <dbReference type="Proteomes" id="UP000005631"/>
    </source>
</evidence>
<gene>
    <name evidence="2" type="ordered locus">Oweho_0257</name>
    <name evidence="3" type="ordered locus">Oweho_1283</name>
</gene>
<dbReference type="Gene3D" id="3.30.420.10">
    <property type="entry name" value="Ribonuclease H-like superfamily/Ribonuclease H"/>
    <property type="match status" value="1"/>
</dbReference>
<dbReference type="AlphaFoldDB" id="G8R7G8"/>
<feature type="domain" description="Integrase catalytic" evidence="1">
    <location>
        <begin position="103"/>
        <end position="264"/>
    </location>
</feature>
<dbReference type="HOGENOM" id="CLU_027402_4_2_10"/>
<keyword evidence="4" id="KW-1185">Reference proteome</keyword>
<dbReference type="InterPro" id="IPR001584">
    <property type="entry name" value="Integrase_cat-core"/>
</dbReference>
<evidence type="ECO:0000313" key="3">
    <source>
        <dbReference type="EMBL" id="AEV32283.1"/>
    </source>
</evidence>
<dbReference type="PROSITE" id="PS50994">
    <property type="entry name" value="INTEGRASE"/>
    <property type="match status" value="1"/>
</dbReference>
<dbReference type="InterPro" id="IPR012337">
    <property type="entry name" value="RNaseH-like_sf"/>
</dbReference>
<dbReference type="STRING" id="926562.Oweho_0257"/>
<dbReference type="Pfam" id="PF00665">
    <property type="entry name" value="rve"/>
    <property type="match status" value="1"/>
</dbReference>
<dbReference type="KEGG" id="oho:Oweho_0257"/>
<dbReference type="EMBL" id="CP003156">
    <property type="protein sequence ID" value="AEV32283.1"/>
    <property type="molecule type" value="Genomic_DNA"/>
</dbReference>
<dbReference type="InterPro" id="IPR036397">
    <property type="entry name" value="RNaseH_sf"/>
</dbReference>
<dbReference type="KEGG" id="oho:Oweho_1283"/>
<dbReference type="PANTHER" id="PTHR46889:SF5">
    <property type="entry name" value="INTEGRASE PROTEIN"/>
    <property type="match status" value="1"/>
</dbReference>
<dbReference type="GO" id="GO:0015074">
    <property type="term" value="P:DNA integration"/>
    <property type="evidence" value="ECO:0007669"/>
    <property type="project" value="InterPro"/>
</dbReference>